<evidence type="ECO:0000313" key="1">
    <source>
        <dbReference type="EMBL" id="CAI4031582.1"/>
    </source>
</evidence>
<name>A0AA86MYU2_9BACT</name>
<dbReference type="KEGG" id="nti:DNFV4_02002"/>
<protein>
    <recommendedName>
        <fullName evidence="3">Tetratricopeptide repeat protein</fullName>
    </recommendedName>
</protein>
<proteinExistence type="predicted"/>
<dbReference type="Proteomes" id="UP001179121">
    <property type="component" value="Chromosome"/>
</dbReference>
<dbReference type="EMBL" id="OX365700">
    <property type="protein sequence ID" value="CAI4031582.1"/>
    <property type="molecule type" value="Genomic_DNA"/>
</dbReference>
<dbReference type="RefSeq" id="WP_213043640.1">
    <property type="nucleotide sequence ID" value="NZ_OX365700.1"/>
</dbReference>
<keyword evidence="2" id="KW-1185">Reference proteome</keyword>
<evidence type="ECO:0008006" key="3">
    <source>
        <dbReference type="Google" id="ProtNLM"/>
    </source>
</evidence>
<sequence>MSSLSDEHVKAALAAVESPEIANRDKIDLLIEVAMGLQRKPRSVHDLHHAVSLYDRALTLSAEEEALLTARIQARKGTALNAIPYEGAEFVEQARQLFESALAGFQHGGLLEEIAEAEMNLGLALHTLASAGRARIADAIGAYLRALRTFTREAHPTEYAILHNNLATAYLSLPMTEPSGKMREALAVQSFEEALTVVTLVDQPVEYAMLQNNLGNALQYASSSHSVENNLRAIVAYDEALKVRTPADTPIEYANTISNKANALRNLPDEPSRPEQGNRRNLEQAIRYLEEAKELFERFGDTSKVRVTGEVLNELRQELEALVEADMLASTNDGAA</sequence>
<organism evidence="1 2">
    <name type="scientific">Nitrospira tepida</name>
    <dbReference type="NCBI Taxonomy" id="2973512"/>
    <lineage>
        <taxon>Bacteria</taxon>
        <taxon>Pseudomonadati</taxon>
        <taxon>Nitrospirota</taxon>
        <taxon>Nitrospiria</taxon>
        <taxon>Nitrospirales</taxon>
        <taxon>Nitrospiraceae</taxon>
        <taxon>Nitrospira</taxon>
    </lineage>
</organism>
<reference evidence="1" key="1">
    <citation type="submission" date="2022-10" db="EMBL/GenBank/DDBJ databases">
        <authorList>
            <person name="Koch H."/>
        </authorList>
    </citation>
    <scope>NUCLEOTIDE SEQUENCE</scope>
    <source>
        <strain evidence="1">DNF</strain>
    </source>
</reference>
<accession>A0AA86MYU2</accession>
<dbReference type="InterPro" id="IPR011990">
    <property type="entry name" value="TPR-like_helical_dom_sf"/>
</dbReference>
<evidence type="ECO:0000313" key="2">
    <source>
        <dbReference type="Proteomes" id="UP001179121"/>
    </source>
</evidence>
<dbReference type="AlphaFoldDB" id="A0AA86MYU2"/>
<dbReference type="SUPFAM" id="SSF48452">
    <property type="entry name" value="TPR-like"/>
    <property type="match status" value="2"/>
</dbReference>
<gene>
    <name evidence="1" type="ORF">DNFV4_02002</name>
</gene>
<dbReference type="Gene3D" id="1.25.40.10">
    <property type="entry name" value="Tetratricopeptide repeat domain"/>
    <property type="match status" value="2"/>
</dbReference>